<evidence type="ECO:0000256" key="1">
    <source>
        <dbReference type="SAM" id="MobiDB-lite"/>
    </source>
</evidence>
<sequence length="268" mass="28011">MDPEPAAAACSLQAEGAEPDVAALRDVAVRPPCTRRQFDRSRSFTGLSAAAGDSGDGSGPSGSIELAARLREGDGDGGDDDDSSSTSTSGSAGTADADDRGGGARRGEGWASFEIAEPSTEAAFVRAALAKKTEECEHLRSIVAELSRSRARVHKQKVALEEGFAGLQKEYVRVARVADLARTVSQQSLSRSNAMRKELQAATDAASRATRRGAAAADKCRRLKAQNSELRQRVALLEGLVARVGALEGANASACKRAFLATAEDSLY</sequence>
<dbReference type="Proteomes" id="UP000247498">
    <property type="component" value="Unassembled WGS sequence"/>
</dbReference>
<comment type="caution">
    <text evidence="2">The sequence shown here is derived from an EMBL/GenBank/DDBJ whole genome shotgun (WGS) entry which is preliminary data.</text>
</comment>
<accession>A0A2V0NUW8</accession>
<dbReference type="OrthoDB" id="549785at2759"/>
<name>A0A2V0NUW8_9CHLO</name>
<organism evidence="2 3">
    <name type="scientific">Raphidocelis subcapitata</name>
    <dbReference type="NCBI Taxonomy" id="307507"/>
    <lineage>
        <taxon>Eukaryota</taxon>
        <taxon>Viridiplantae</taxon>
        <taxon>Chlorophyta</taxon>
        <taxon>core chlorophytes</taxon>
        <taxon>Chlorophyceae</taxon>
        <taxon>CS clade</taxon>
        <taxon>Sphaeropleales</taxon>
        <taxon>Selenastraceae</taxon>
        <taxon>Raphidocelis</taxon>
    </lineage>
</organism>
<dbReference type="EMBL" id="BDRX01000024">
    <property type="protein sequence ID" value="GBF91438.1"/>
    <property type="molecule type" value="Genomic_DNA"/>
</dbReference>
<feature type="compositionally biased region" description="Low complexity" evidence="1">
    <location>
        <begin position="84"/>
        <end position="95"/>
    </location>
</feature>
<protein>
    <submittedName>
        <fullName evidence="2">Uncharacterized protein</fullName>
    </submittedName>
</protein>
<feature type="compositionally biased region" description="Basic and acidic residues" evidence="1">
    <location>
        <begin position="97"/>
        <end position="107"/>
    </location>
</feature>
<proteinExistence type="predicted"/>
<keyword evidence="3" id="KW-1185">Reference proteome</keyword>
<reference evidence="2 3" key="1">
    <citation type="journal article" date="2018" name="Sci. Rep.">
        <title>Raphidocelis subcapitata (=Pseudokirchneriella subcapitata) provides an insight into genome evolution and environmental adaptations in the Sphaeropleales.</title>
        <authorList>
            <person name="Suzuki S."/>
            <person name="Yamaguchi H."/>
            <person name="Nakajima N."/>
            <person name="Kawachi M."/>
        </authorList>
    </citation>
    <scope>NUCLEOTIDE SEQUENCE [LARGE SCALE GENOMIC DNA]</scope>
    <source>
        <strain evidence="2 3">NIES-35</strain>
    </source>
</reference>
<evidence type="ECO:0000313" key="2">
    <source>
        <dbReference type="EMBL" id="GBF91438.1"/>
    </source>
</evidence>
<gene>
    <name evidence="2" type="ORF">Rsub_04178</name>
</gene>
<dbReference type="InParanoid" id="A0A2V0NUW8"/>
<evidence type="ECO:0000313" key="3">
    <source>
        <dbReference type="Proteomes" id="UP000247498"/>
    </source>
</evidence>
<feature type="region of interest" description="Disordered" evidence="1">
    <location>
        <begin position="31"/>
        <end position="107"/>
    </location>
</feature>
<dbReference type="AlphaFoldDB" id="A0A2V0NUW8"/>